<reference evidence="2" key="1">
    <citation type="journal article" date="2019" name="Int. J. Syst. Evol. Microbiol.">
        <title>The Global Catalogue of Microorganisms (GCM) 10K type strain sequencing project: providing services to taxonomists for standard genome sequencing and annotation.</title>
        <authorList>
            <consortium name="The Broad Institute Genomics Platform"/>
            <consortium name="The Broad Institute Genome Sequencing Center for Infectious Disease"/>
            <person name="Wu L."/>
            <person name="Ma J."/>
        </authorList>
    </citation>
    <scope>NUCLEOTIDE SEQUENCE [LARGE SCALE GENOMIC DNA]</scope>
    <source>
        <strain evidence="2">CGMCC 4.7106</strain>
    </source>
</reference>
<keyword evidence="2" id="KW-1185">Reference proteome</keyword>
<dbReference type="Proteomes" id="UP001596096">
    <property type="component" value="Unassembled WGS sequence"/>
</dbReference>
<evidence type="ECO:0000313" key="2">
    <source>
        <dbReference type="Proteomes" id="UP001596096"/>
    </source>
</evidence>
<dbReference type="RefSeq" id="WP_219546459.1">
    <property type="nucleotide sequence ID" value="NZ_JAHKRN010000024.1"/>
</dbReference>
<comment type="caution">
    <text evidence="1">The sequence shown here is derived from an EMBL/GenBank/DDBJ whole genome shotgun (WGS) entry which is preliminary data.</text>
</comment>
<organism evidence="1 2">
    <name type="scientific">Nonomuraea harbinensis</name>
    <dbReference type="NCBI Taxonomy" id="1286938"/>
    <lineage>
        <taxon>Bacteria</taxon>
        <taxon>Bacillati</taxon>
        <taxon>Actinomycetota</taxon>
        <taxon>Actinomycetes</taxon>
        <taxon>Streptosporangiales</taxon>
        <taxon>Streptosporangiaceae</taxon>
        <taxon>Nonomuraea</taxon>
    </lineage>
</organism>
<dbReference type="EMBL" id="JBHSNW010000029">
    <property type="protein sequence ID" value="MFC5821012.1"/>
    <property type="molecule type" value="Genomic_DNA"/>
</dbReference>
<accession>A0ABW1C6K1</accession>
<proteinExistence type="predicted"/>
<sequence length="60" mass="6501">MPYCGNVPGQDEATRDWHSGHDRDLLIESVSFGPPGCLTCLSRLSPEALGGFTPLILEDE</sequence>
<evidence type="ECO:0000313" key="1">
    <source>
        <dbReference type="EMBL" id="MFC5821012.1"/>
    </source>
</evidence>
<name>A0ABW1C6K1_9ACTN</name>
<gene>
    <name evidence="1" type="ORF">ACFPUY_38455</name>
</gene>
<protein>
    <submittedName>
        <fullName evidence="1">Uncharacterized protein</fullName>
    </submittedName>
</protein>